<dbReference type="Proteomes" id="UP000184386">
    <property type="component" value="Unassembled WGS sequence"/>
</dbReference>
<dbReference type="InterPro" id="IPR003439">
    <property type="entry name" value="ABC_transporter-like_ATP-bd"/>
</dbReference>
<dbReference type="GO" id="GO:0005524">
    <property type="term" value="F:ATP binding"/>
    <property type="evidence" value="ECO:0007669"/>
    <property type="project" value="UniProtKB-KW"/>
</dbReference>
<dbReference type="FunFam" id="3.40.50.300:FF:000134">
    <property type="entry name" value="Iron-enterobactin ABC transporter ATP-binding protein"/>
    <property type="match status" value="1"/>
</dbReference>
<evidence type="ECO:0000256" key="1">
    <source>
        <dbReference type="ARBA" id="ARBA00022448"/>
    </source>
</evidence>
<dbReference type="Pfam" id="PF00005">
    <property type="entry name" value="ABC_tran"/>
    <property type="match status" value="1"/>
</dbReference>
<sequence>MSIKVEGLTYSYGHQNVLDSVEIQLQRKSFTGIIGPNGCGKSTLLKCIYRVLKPQIGTIWLEDKLLNSYSVKESSKYISVMAQHNSYQFDFKVKDIVMMGRAPHKRLLERDTLKDYQIVEKALESVNMLEFSEREFATLSGGEQQRVLLARALAQDARTLILDEPTNHLDITYQLQLMRILKKQDITIFAAMHDLNIAAMYCDYLYIMKAGRVIAQGETQKILTPERIFEVYQVESQIVQDRNGKLHILFTGDQLK</sequence>
<dbReference type="PROSITE" id="PS00211">
    <property type="entry name" value="ABC_TRANSPORTER_1"/>
    <property type="match status" value="1"/>
</dbReference>
<evidence type="ECO:0000313" key="5">
    <source>
        <dbReference type="EMBL" id="SHK85206.1"/>
    </source>
</evidence>
<gene>
    <name evidence="5" type="ORF">SAMN02745136_03516</name>
</gene>
<dbReference type="OrthoDB" id="9799337at2"/>
<dbReference type="PANTHER" id="PTHR42794:SF2">
    <property type="entry name" value="ABC TRANSPORTER ATP-BINDING PROTEIN"/>
    <property type="match status" value="1"/>
</dbReference>
<dbReference type="SMART" id="SM00382">
    <property type="entry name" value="AAA"/>
    <property type="match status" value="1"/>
</dbReference>
<dbReference type="GO" id="GO:0016887">
    <property type="term" value="F:ATP hydrolysis activity"/>
    <property type="evidence" value="ECO:0007669"/>
    <property type="project" value="InterPro"/>
</dbReference>
<dbReference type="RefSeq" id="WP_073278153.1">
    <property type="nucleotide sequence ID" value="NZ_FRAC01000018.1"/>
</dbReference>
<evidence type="ECO:0000256" key="2">
    <source>
        <dbReference type="ARBA" id="ARBA00022741"/>
    </source>
</evidence>
<protein>
    <submittedName>
        <fullName evidence="5">Iron complex transport system ATP-binding protein</fullName>
    </submittedName>
</protein>
<keyword evidence="2" id="KW-0547">Nucleotide-binding</keyword>
<organism evidence="5 6">
    <name type="scientific">Anaerocolumna jejuensis DSM 15929</name>
    <dbReference type="NCBI Taxonomy" id="1121322"/>
    <lineage>
        <taxon>Bacteria</taxon>
        <taxon>Bacillati</taxon>
        <taxon>Bacillota</taxon>
        <taxon>Clostridia</taxon>
        <taxon>Lachnospirales</taxon>
        <taxon>Lachnospiraceae</taxon>
        <taxon>Anaerocolumna</taxon>
    </lineage>
</organism>
<evidence type="ECO:0000259" key="4">
    <source>
        <dbReference type="PROSITE" id="PS50893"/>
    </source>
</evidence>
<feature type="domain" description="ABC transporter" evidence="4">
    <location>
        <begin position="3"/>
        <end position="235"/>
    </location>
</feature>
<reference evidence="5 6" key="1">
    <citation type="submission" date="2016-11" db="EMBL/GenBank/DDBJ databases">
        <authorList>
            <person name="Jaros S."/>
            <person name="Januszkiewicz K."/>
            <person name="Wedrychowicz H."/>
        </authorList>
    </citation>
    <scope>NUCLEOTIDE SEQUENCE [LARGE SCALE GENOMIC DNA]</scope>
    <source>
        <strain evidence="5 6">DSM 15929</strain>
    </source>
</reference>
<dbReference type="PANTHER" id="PTHR42794">
    <property type="entry name" value="HEMIN IMPORT ATP-BINDING PROTEIN HMUV"/>
    <property type="match status" value="1"/>
</dbReference>
<keyword evidence="1" id="KW-0813">Transport</keyword>
<dbReference type="InterPro" id="IPR003593">
    <property type="entry name" value="AAA+_ATPase"/>
</dbReference>
<keyword evidence="6" id="KW-1185">Reference proteome</keyword>
<evidence type="ECO:0000313" key="6">
    <source>
        <dbReference type="Proteomes" id="UP000184386"/>
    </source>
</evidence>
<keyword evidence="3 5" id="KW-0067">ATP-binding</keyword>
<dbReference type="PROSITE" id="PS50893">
    <property type="entry name" value="ABC_TRANSPORTER_2"/>
    <property type="match status" value="1"/>
</dbReference>
<proteinExistence type="predicted"/>
<dbReference type="Gene3D" id="3.40.50.300">
    <property type="entry name" value="P-loop containing nucleotide triphosphate hydrolases"/>
    <property type="match status" value="1"/>
</dbReference>
<dbReference type="STRING" id="1121322.SAMN02745136_03516"/>
<dbReference type="CDD" id="cd03214">
    <property type="entry name" value="ABC_Iron-Siderophores_B12_Hemin"/>
    <property type="match status" value="1"/>
</dbReference>
<dbReference type="InterPro" id="IPR027417">
    <property type="entry name" value="P-loop_NTPase"/>
</dbReference>
<evidence type="ECO:0000256" key="3">
    <source>
        <dbReference type="ARBA" id="ARBA00022840"/>
    </source>
</evidence>
<accession>A0A1M6VV52</accession>
<dbReference type="InterPro" id="IPR017871">
    <property type="entry name" value="ABC_transporter-like_CS"/>
</dbReference>
<name>A0A1M6VV52_9FIRM</name>
<dbReference type="EMBL" id="FRAC01000018">
    <property type="protein sequence ID" value="SHK85206.1"/>
    <property type="molecule type" value="Genomic_DNA"/>
</dbReference>
<dbReference type="AlphaFoldDB" id="A0A1M6VV52"/>
<dbReference type="SUPFAM" id="SSF52540">
    <property type="entry name" value="P-loop containing nucleoside triphosphate hydrolases"/>
    <property type="match status" value="1"/>
</dbReference>